<dbReference type="RefSeq" id="WP_233695879.1">
    <property type="nucleotide sequence ID" value="NZ_JAJNBZ010000002.1"/>
</dbReference>
<evidence type="ECO:0000256" key="6">
    <source>
        <dbReference type="RuleBase" id="RU366058"/>
    </source>
</evidence>
<keyword evidence="4 6" id="KW-1133">Transmembrane helix</keyword>
<comment type="caution">
    <text evidence="6">Lacks conserved residue(s) required for the propagation of feature annotation.</text>
</comment>
<dbReference type="PANTHER" id="PTHR12677:SF59">
    <property type="entry name" value="GOLGI APPARATUS MEMBRANE PROTEIN TVP38-RELATED"/>
    <property type="match status" value="1"/>
</dbReference>
<feature type="domain" description="VTT" evidence="7">
    <location>
        <begin position="61"/>
        <end position="174"/>
    </location>
</feature>
<dbReference type="Pfam" id="PF09335">
    <property type="entry name" value="VTT_dom"/>
    <property type="match status" value="1"/>
</dbReference>
<evidence type="ECO:0000256" key="2">
    <source>
        <dbReference type="ARBA" id="ARBA00022475"/>
    </source>
</evidence>
<accession>A0ABS8YEA8</accession>
<dbReference type="EMBL" id="JAJNBZ010000002">
    <property type="protein sequence ID" value="MCE5168681.1"/>
    <property type="molecule type" value="Genomic_DNA"/>
</dbReference>
<dbReference type="InterPro" id="IPR032816">
    <property type="entry name" value="VTT_dom"/>
</dbReference>
<evidence type="ECO:0000259" key="7">
    <source>
        <dbReference type="Pfam" id="PF09335"/>
    </source>
</evidence>
<name>A0ABS8YEA8_9BACL</name>
<evidence type="ECO:0000256" key="5">
    <source>
        <dbReference type="ARBA" id="ARBA00023136"/>
    </source>
</evidence>
<keyword evidence="3 6" id="KW-0812">Transmembrane</keyword>
<proteinExistence type="inferred from homology"/>
<protein>
    <recommendedName>
        <fullName evidence="6">TVP38/TMEM64 family membrane protein</fullName>
    </recommendedName>
</protein>
<dbReference type="Proteomes" id="UP001199916">
    <property type="component" value="Unassembled WGS sequence"/>
</dbReference>
<keyword evidence="9" id="KW-1185">Reference proteome</keyword>
<dbReference type="PANTHER" id="PTHR12677">
    <property type="entry name" value="GOLGI APPARATUS MEMBRANE PROTEIN TVP38-RELATED"/>
    <property type="match status" value="1"/>
</dbReference>
<evidence type="ECO:0000256" key="4">
    <source>
        <dbReference type="ARBA" id="ARBA00022989"/>
    </source>
</evidence>
<feature type="transmembrane region" description="Helical" evidence="6">
    <location>
        <begin position="185"/>
        <end position="204"/>
    </location>
</feature>
<keyword evidence="5 6" id="KW-0472">Membrane</keyword>
<comment type="similarity">
    <text evidence="6">Belongs to the TVP38/TMEM64 family.</text>
</comment>
<keyword evidence="2 6" id="KW-1003">Cell membrane</keyword>
<evidence type="ECO:0000313" key="9">
    <source>
        <dbReference type="Proteomes" id="UP001199916"/>
    </source>
</evidence>
<comment type="caution">
    <text evidence="8">The sequence shown here is derived from an EMBL/GenBank/DDBJ whole genome shotgun (WGS) entry which is preliminary data.</text>
</comment>
<feature type="transmembrane region" description="Helical" evidence="6">
    <location>
        <begin position="76"/>
        <end position="95"/>
    </location>
</feature>
<feature type="transmembrane region" description="Helical" evidence="6">
    <location>
        <begin position="151"/>
        <end position="173"/>
    </location>
</feature>
<feature type="transmembrane region" description="Helical" evidence="6">
    <location>
        <begin position="43"/>
        <end position="69"/>
    </location>
</feature>
<dbReference type="InterPro" id="IPR015414">
    <property type="entry name" value="TMEM64"/>
</dbReference>
<gene>
    <name evidence="8" type="ORF">LQV63_05055</name>
</gene>
<evidence type="ECO:0000313" key="8">
    <source>
        <dbReference type="EMBL" id="MCE5168681.1"/>
    </source>
</evidence>
<sequence length="210" mass="22783">MGKWMTVAMYLLVAAGVFNYREEVLAWVAGVQSARDVAMMLEMFLAAALISLFPVIPFGIVGGMIGATYGLWTGGLLNMAASTLGAAVMFLAARYGCAERGRRYMERIAPLQKLNGMMEKNPVMTVLIARTIPILPAAAINIYAALMSVPFISFLVATALGKLPVMLVFAFVGEQLLGDWTRVPVVLLIYAVYLAGVYAVHRLAMRARKV</sequence>
<evidence type="ECO:0000256" key="1">
    <source>
        <dbReference type="ARBA" id="ARBA00004651"/>
    </source>
</evidence>
<organism evidence="8 9">
    <name type="scientific">Paenibacillus profundus</name>
    <dbReference type="NCBI Taxonomy" id="1173085"/>
    <lineage>
        <taxon>Bacteria</taxon>
        <taxon>Bacillati</taxon>
        <taxon>Bacillota</taxon>
        <taxon>Bacilli</taxon>
        <taxon>Bacillales</taxon>
        <taxon>Paenibacillaceae</taxon>
        <taxon>Paenibacillus</taxon>
    </lineage>
</organism>
<comment type="subcellular location">
    <subcellularLocation>
        <location evidence="1 6">Cell membrane</location>
        <topology evidence="1 6">Multi-pass membrane protein</topology>
    </subcellularLocation>
</comment>
<evidence type="ECO:0000256" key="3">
    <source>
        <dbReference type="ARBA" id="ARBA00022692"/>
    </source>
</evidence>
<reference evidence="8 9" key="1">
    <citation type="submission" date="2021-11" db="EMBL/GenBank/DDBJ databases">
        <title>Draft genome sequence of Paenibacillus profundus YoMME, a new Gram-positive bacteria with exoelectrogenic properties.</title>
        <authorList>
            <person name="Hubenova Y."/>
            <person name="Hubenova E."/>
            <person name="Manasiev Y."/>
            <person name="Peykov S."/>
            <person name="Mitov M."/>
        </authorList>
    </citation>
    <scope>NUCLEOTIDE SEQUENCE [LARGE SCALE GENOMIC DNA]</scope>
    <source>
        <strain evidence="8 9">YoMME</strain>
    </source>
</reference>